<dbReference type="InterPro" id="IPR040256">
    <property type="entry name" value="At4g02000-like"/>
</dbReference>
<organism evidence="4 5">
    <name type="scientific">Trema orientale</name>
    <name type="common">Charcoal tree</name>
    <name type="synonym">Celtis orientalis</name>
    <dbReference type="NCBI Taxonomy" id="63057"/>
    <lineage>
        <taxon>Eukaryota</taxon>
        <taxon>Viridiplantae</taxon>
        <taxon>Streptophyta</taxon>
        <taxon>Embryophyta</taxon>
        <taxon>Tracheophyta</taxon>
        <taxon>Spermatophyta</taxon>
        <taxon>Magnoliopsida</taxon>
        <taxon>eudicotyledons</taxon>
        <taxon>Gunneridae</taxon>
        <taxon>Pentapetalae</taxon>
        <taxon>rosids</taxon>
        <taxon>fabids</taxon>
        <taxon>Rosales</taxon>
        <taxon>Cannabaceae</taxon>
        <taxon>Trema</taxon>
    </lineage>
</organism>
<feature type="region of interest" description="Disordered" evidence="2">
    <location>
        <begin position="306"/>
        <end position="334"/>
    </location>
</feature>
<dbReference type="Pfam" id="PF14392">
    <property type="entry name" value="zf-CCHC_4"/>
    <property type="match status" value="1"/>
</dbReference>
<evidence type="ECO:0000256" key="2">
    <source>
        <dbReference type="SAM" id="MobiDB-lite"/>
    </source>
</evidence>
<evidence type="ECO:0000313" key="4">
    <source>
        <dbReference type="EMBL" id="PON83773.1"/>
    </source>
</evidence>
<keyword evidence="1" id="KW-0863">Zinc-finger</keyword>
<protein>
    <submittedName>
        <fullName evidence="4">Zinc finger, CCHC-type</fullName>
    </submittedName>
</protein>
<name>A0A2P5EE16_TREOI</name>
<dbReference type="EMBL" id="JXTC01000173">
    <property type="protein sequence ID" value="PON83773.1"/>
    <property type="molecule type" value="Genomic_DNA"/>
</dbReference>
<gene>
    <name evidence="4" type="ORF">TorRG33x02_204400</name>
</gene>
<dbReference type="Proteomes" id="UP000237000">
    <property type="component" value="Unassembled WGS sequence"/>
</dbReference>
<keyword evidence="5" id="KW-1185">Reference proteome</keyword>
<dbReference type="PANTHER" id="PTHR31286:SF167">
    <property type="entry name" value="OS09G0268800 PROTEIN"/>
    <property type="match status" value="1"/>
</dbReference>
<feature type="compositionally biased region" description="Basic residues" evidence="2">
    <location>
        <begin position="306"/>
        <end position="323"/>
    </location>
</feature>
<reference evidence="5" key="1">
    <citation type="submission" date="2016-06" db="EMBL/GenBank/DDBJ databases">
        <title>Parallel loss of symbiosis genes in relatives of nitrogen-fixing non-legume Parasponia.</title>
        <authorList>
            <person name="Van Velzen R."/>
            <person name="Holmer R."/>
            <person name="Bu F."/>
            <person name="Rutten L."/>
            <person name="Van Zeijl A."/>
            <person name="Liu W."/>
            <person name="Santuari L."/>
            <person name="Cao Q."/>
            <person name="Sharma T."/>
            <person name="Shen D."/>
            <person name="Roswanjaya Y."/>
            <person name="Wardhani T."/>
            <person name="Kalhor M.S."/>
            <person name="Jansen J."/>
            <person name="Van den Hoogen J."/>
            <person name="Gungor B."/>
            <person name="Hartog M."/>
            <person name="Hontelez J."/>
            <person name="Verver J."/>
            <person name="Yang W.-C."/>
            <person name="Schijlen E."/>
            <person name="Repin R."/>
            <person name="Schilthuizen M."/>
            <person name="Schranz E."/>
            <person name="Heidstra R."/>
            <person name="Miyata K."/>
            <person name="Fedorova E."/>
            <person name="Kohlen W."/>
            <person name="Bisseling T."/>
            <person name="Smit S."/>
            <person name="Geurts R."/>
        </authorList>
    </citation>
    <scope>NUCLEOTIDE SEQUENCE [LARGE SCALE GENOMIC DNA]</scope>
    <source>
        <strain evidence="5">cv. RG33-2</strain>
    </source>
</reference>
<evidence type="ECO:0000313" key="5">
    <source>
        <dbReference type="Proteomes" id="UP000237000"/>
    </source>
</evidence>
<accession>A0A2P5EE16</accession>
<feature type="region of interest" description="Disordered" evidence="2">
    <location>
        <begin position="353"/>
        <end position="377"/>
    </location>
</feature>
<proteinExistence type="predicted"/>
<evidence type="ECO:0000259" key="3">
    <source>
        <dbReference type="PROSITE" id="PS50158"/>
    </source>
</evidence>
<comment type="caution">
    <text evidence="4">The sequence shown here is derived from an EMBL/GenBank/DDBJ whole genome shotgun (WGS) entry which is preliminary data.</text>
</comment>
<feature type="domain" description="CCHC-type" evidence="3">
    <location>
        <begin position="41"/>
        <end position="56"/>
    </location>
</feature>
<dbReference type="InterPro" id="IPR001878">
    <property type="entry name" value="Znf_CCHC"/>
</dbReference>
<dbReference type="PROSITE" id="PS50158">
    <property type="entry name" value="ZF_CCHC"/>
    <property type="match status" value="1"/>
</dbReference>
<evidence type="ECO:0000256" key="1">
    <source>
        <dbReference type="PROSITE-ProRule" id="PRU00047"/>
    </source>
</evidence>
<dbReference type="GO" id="GO:0003676">
    <property type="term" value="F:nucleic acid binding"/>
    <property type="evidence" value="ECO:0007669"/>
    <property type="project" value="InterPro"/>
</dbReference>
<dbReference type="AlphaFoldDB" id="A0A2P5EE16"/>
<dbReference type="InterPro" id="IPR025836">
    <property type="entry name" value="Zn_knuckle_CX2CX4HX4C"/>
</dbReference>
<sequence length="416" mass="45963">MRVWVKINITKPLQRELRCFIEETQDVVSLLFLYEWLPEFCFFCGTIGHRVRDCSKCDDDNRSSGGGVKFRFGLWLKASNPGSKVWLESDQDMVRRNTSRNYNPRRQVSILSSSVRGSLLREDSPAHIGEMREIEEEMVLYSVSTVEDLAKRKDLEFNQQHSISPVLVSKSSTGLFDADRGKILRGADMVLVSNDENFSLIQAQVGEASIETGVKGKSVIKSLPELEVGGGGSELDLRKGIESDPVIDTLAVEQASSSALLIDTLGATHSAHSSIIFGASENLVKVMVDEDQVLANSTRCFAIKSKSNRRKVAPRRKNKKFSPKGKCSDSMNKSPIRSFPASGLRVGRSSFLSPRKKTFSPKKPDTQMEIGSSPNFVSGSKRRLFEEEVVIMSGGKKQKCDVVMAGSHSIMTSPGS</sequence>
<dbReference type="PANTHER" id="PTHR31286">
    <property type="entry name" value="GLYCINE-RICH CELL WALL STRUCTURAL PROTEIN 1.8-LIKE"/>
    <property type="match status" value="1"/>
</dbReference>
<dbReference type="InParanoid" id="A0A2P5EE16"/>
<keyword evidence="1" id="KW-0862">Zinc</keyword>
<dbReference type="GO" id="GO:0008270">
    <property type="term" value="F:zinc ion binding"/>
    <property type="evidence" value="ECO:0007669"/>
    <property type="project" value="UniProtKB-KW"/>
</dbReference>
<keyword evidence="1" id="KW-0479">Metal-binding</keyword>